<dbReference type="SUPFAM" id="SSF56784">
    <property type="entry name" value="HAD-like"/>
    <property type="match status" value="1"/>
</dbReference>
<dbReference type="AlphaFoldDB" id="A0A7W9EVW2"/>
<sequence length="227" mass="25148">MTDQPVRLAIYDLDRTITDWPTWTPFLLFAARRDAPWRLALLPLVGVAAGVRAAGLIDRNRLKIIMHRLLLGGRMTPDRAAATGDAFSAWFARDHVRAAALEQMRQDRAEGRRIVIATAAHHFYADAIAARLEVADLVATRALRDGAGRITPALDGPNCYAGAKQAMLASWLADQGVARADAHLRFYSDHISDEPTFAWVDEAVVINPDAKLRALAATRSWRCAEWR</sequence>
<keyword evidence="1" id="KW-0378">Hydrolase</keyword>
<dbReference type="RefSeq" id="WP_184060130.1">
    <property type="nucleotide sequence ID" value="NZ_JACIJK010000013.1"/>
</dbReference>
<dbReference type="EMBL" id="JACIJK010000013">
    <property type="protein sequence ID" value="MBB5716661.1"/>
    <property type="molecule type" value="Genomic_DNA"/>
</dbReference>
<evidence type="ECO:0000313" key="2">
    <source>
        <dbReference type="Proteomes" id="UP000546200"/>
    </source>
</evidence>
<proteinExistence type="predicted"/>
<organism evidence="1 2">
    <name type="scientific">Sphingomonas aerophila</name>
    <dbReference type="NCBI Taxonomy" id="1344948"/>
    <lineage>
        <taxon>Bacteria</taxon>
        <taxon>Pseudomonadati</taxon>
        <taxon>Pseudomonadota</taxon>
        <taxon>Alphaproteobacteria</taxon>
        <taxon>Sphingomonadales</taxon>
        <taxon>Sphingomonadaceae</taxon>
        <taxon>Sphingomonas</taxon>
    </lineage>
</organism>
<keyword evidence="2" id="KW-1185">Reference proteome</keyword>
<dbReference type="NCBIfam" id="TIGR01488">
    <property type="entry name" value="HAD-SF-IB"/>
    <property type="match status" value="1"/>
</dbReference>
<dbReference type="InterPro" id="IPR036412">
    <property type="entry name" value="HAD-like_sf"/>
</dbReference>
<accession>A0A7W9EVW2</accession>
<name>A0A7W9EVW2_9SPHN</name>
<comment type="caution">
    <text evidence="1">The sequence shown here is derived from an EMBL/GenBank/DDBJ whole genome shotgun (WGS) entry which is preliminary data.</text>
</comment>
<protein>
    <submittedName>
        <fullName evidence="1">HAD superfamily phosphoserine phosphatase-like hydrolase</fullName>
    </submittedName>
</protein>
<evidence type="ECO:0000313" key="1">
    <source>
        <dbReference type="EMBL" id="MBB5716661.1"/>
    </source>
</evidence>
<gene>
    <name evidence="1" type="ORF">FHS94_003533</name>
</gene>
<dbReference type="Proteomes" id="UP000546200">
    <property type="component" value="Unassembled WGS sequence"/>
</dbReference>
<dbReference type="Pfam" id="PF12710">
    <property type="entry name" value="HAD"/>
    <property type="match status" value="1"/>
</dbReference>
<reference evidence="1 2" key="1">
    <citation type="submission" date="2020-08" db="EMBL/GenBank/DDBJ databases">
        <title>Genomic Encyclopedia of Type Strains, Phase IV (KMG-IV): sequencing the most valuable type-strain genomes for metagenomic binning, comparative biology and taxonomic classification.</title>
        <authorList>
            <person name="Goeker M."/>
        </authorList>
    </citation>
    <scope>NUCLEOTIDE SEQUENCE [LARGE SCALE GENOMIC DNA]</scope>
    <source>
        <strain evidence="1 2">DSM 100044</strain>
    </source>
</reference>
<dbReference type="InterPro" id="IPR023214">
    <property type="entry name" value="HAD_sf"/>
</dbReference>
<dbReference type="GO" id="GO:0016787">
    <property type="term" value="F:hydrolase activity"/>
    <property type="evidence" value="ECO:0007669"/>
    <property type="project" value="UniProtKB-KW"/>
</dbReference>
<dbReference type="Gene3D" id="3.40.50.1000">
    <property type="entry name" value="HAD superfamily/HAD-like"/>
    <property type="match status" value="1"/>
</dbReference>
<dbReference type="Gene3D" id="1.20.1440.100">
    <property type="entry name" value="SG protein - dephosphorylation function"/>
    <property type="match status" value="1"/>
</dbReference>